<dbReference type="Gene3D" id="3.30.920.30">
    <property type="entry name" value="Hypothetical protein"/>
    <property type="match status" value="1"/>
</dbReference>
<keyword evidence="5" id="KW-0378">Hydrolase</keyword>
<dbReference type="AlphaFoldDB" id="A0A975T6X3"/>
<evidence type="ECO:0000256" key="3">
    <source>
        <dbReference type="ARBA" id="ARBA00022722"/>
    </source>
</evidence>
<evidence type="ECO:0000256" key="4">
    <source>
        <dbReference type="ARBA" id="ARBA00022759"/>
    </source>
</evidence>
<dbReference type="InterPro" id="IPR038570">
    <property type="entry name" value="HicA_sf"/>
</dbReference>
<reference evidence="8" key="1">
    <citation type="submission" date="2017-04" db="EMBL/GenBank/DDBJ databases">
        <title>Genome deletions in a multicellular cyanobacterial endosymbiont for morphological adaptation in marine diatoms.</title>
        <authorList>
            <person name="Wang Y."/>
            <person name="Gao H."/>
            <person name="Li R."/>
            <person name="Xu X."/>
        </authorList>
    </citation>
    <scope>NUCLEOTIDE SEQUENCE</scope>
    <source>
        <strain evidence="8">FACHB 800</strain>
    </source>
</reference>
<keyword evidence="9" id="KW-1185">Reference proteome</keyword>
<accession>A0A975T6X3</accession>
<dbReference type="RefSeq" id="WP_190603569.1">
    <property type="nucleotide sequence ID" value="NZ_CP021056.1"/>
</dbReference>
<evidence type="ECO:0000256" key="6">
    <source>
        <dbReference type="ARBA" id="ARBA00022884"/>
    </source>
</evidence>
<evidence type="ECO:0000256" key="5">
    <source>
        <dbReference type="ARBA" id="ARBA00022801"/>
    </source>
</evidence>
<proteinExistence type="inferred from homology"/>
<dbReference type="Proteomes" id="UP000683511">
    <property type="component" value="Chromosome"/>
</dbReference>
<dbReference type="EMBL" id="CP021056">
    <property type="protein sequence ID" value="QXE23257.1"/>
    <property type="molecule type" value="Genomic_DNA"/>
</dbReference>
<protein>
    <recommendedName>
        <fullName evidence="10">YcfA</fullName>
    </recommendedName>
</protein>
<evidence type="ECO:0000256" key="1">
    <source>
        <dbReference type="ARBA" id="ARBA00006620"/>
    </source>
</evidence>
<name>A0A975T6X3_9NOST</name>
<evidence type="ECO:0000256" key="2">
    <source>
        <dbReference type="ARBA" id="ARBA00022649"/>
    </source>
</evidence>
<comment type="similarity">
    <text evidence="1">Belongs to the HicA mRNA interferase family.</text>
</comment>
<dbReference type="GO" id="GO:0004519">
    <property type="term" value="F:endonuclease activity"/>
    <property type="evidence" value="ECO:0007669"/>
    <property type="project" value="UniProtKB-KW"/>
</dbReference>
<evidence type="ECO:0000256" key="7">
    <source>
        <dbReference type="ARBA" id="ARBA00023016"/>
    </source>
</evidence>
<evidence type="ECO:0000313" key="8">
    <source>
        <dbReference type="EMBL" id="QXE23257.1"/>
    </source>
</evidence>
<evidence type="ECO:0008006" key="10">
    <source>
        <dbReference type="Google" id="ProtNLM"/>
    </source>
</evidence>
<sequence>MKLPRDLSGKELVKALAHLEYKVSHQTGSHIRLTTQLNGEHHVTVPAHDPIKIGTLNAILKDIASHHNFDKDELIVLLFYS</sequence>
<keyword evidence="7" id="KW-0346">Stress response</keyword>
<keyword evidence="3" id="KW-0540">Nuclease</keyword>
<dbReference type="KEGG" id="rsin:B6N60_01946"/>
<keyword evidence="2" id="KW-1277">Toxin-antitoxin system</keyword>
<keyword evidence="4" id="KW-0255">Endonuclease</keyword>
<dbReference type="GO" id="GO:0003729">
    <property type="term" value="F:mRNA binding"/>
    <property type="evidence" value="ECO:0007669"/>
    <property type="project" value="InterPro"/>
</dbReference>
<dbReference type="InterPro" id="IPR012933">
    <property type="entry name" value="HicA_mRNA_interferase"/>
</dbReference>
<gene>
    <name evidence="8" type="ORF">B6N60_01946</name>
</gene>
<dbReference type="SUPFAM" id="SSF54786">
    <property type="entry name" value="YcfA/nrd intein domain"/>
    <property type="match status" value="1"/>
</dbReference>
<organism evidence="8 9">
    <name type="scientific">Richelia sinica FACHB-800</name>
    <dbReference type="NCBI Taxonomy" id="1357546"/>
    <lineage>
        <taxon>Bacteria</taxon>
        <taxon>Bacillati</taxon>
        <taxon>Cyanobacteriota</taxon>
        <taxon>Cyanophyceae</taxon>
        <taxon>Nostocales</taxon>
        <taxon>Nostocaceae</taxon>
        <taxon>Richelia</taxon>
    </lineage>
</organism>
<dbReference type="Pfam" id="PF07927">
    <property type="entry name" value="HicA_toxin"/>
    <property type="match status" value="1"/>
</dbReference>
<dbReference type="GO" id="GO:0016787">
    <property type="term" value="F:hydrolase activity"/>
    <property type="evidence" value="ECO:0007669"/>
    <property type="project" value="UniProtKB-KW"/>
</dbReference>
<evidence type="ECO:0000313" key="9">
    <source>
        <dbReference type="Proteomes" id="UP000683511"/>
    </source>
</evidence>
<keyword evidence="6" id="KW-0694">RNA-binding</keyword>